<evidence type="ECO:0000256" key="3">
    <source>
        <dbReference type="ARBA" id="ARBA00023163"/>
    </source>
</evidence>
<dbReference type="KEGG" id="spha:D3Y57_04550"/>
<evidence type="ECO:0000256" key="1">
    <source>
        <dbReference type="ARBA" id="ARBA00023015"/>
    </source>
</evidence>
<dbReference type="InterPro" id="IPR009057">
    <property type="entry name" value="Homeodomain-like_sf"/>
</dbReference>
<dbReference type="AlphaFoldDB" id="A0A494TE13"/>
<evidence type="ECO:0000256" key="2">
    <source>
        <dbReference type="ARBA" id="ARBA00023125"/>
    </source>
</evidence>
<geneLocation type="plasmid" evidence="6">
    <name>unnamed1</name>
</geneLocation>
<dbReference type="PRINTS" id="PR00455">
    <property type="entry name" value="HTHTETR"/>
</dbReference>
<dbReference type="PROSITE" id="PS50977">
    <property type="entry name" value="HTH_TETR_2"/>
    <property type="match status" value="1"/>
</dbReference>
<dbReference type="GO" id="GO:0003677">
    <property type="term" value="F:DNA binding"/>
    <property type="evidence" value="ECO:0007669"/>
    <property type="project" value="UniProtKB-UniRule"/>
</dbReference>
<dbReference type="PROSITE" id="PS01081">
    <property type="entry name" value="HTH_TETR_1"/>
    <property type="match status" value="1"/>
</dbReference>
<feature type="domain" description="HTH tetR-type" evidence="5">
    <location>
        <begin position="5"/>
        <end position="65"/>
    </location>
</feature>
<protein>
    <submittedName>
        <fullName evidence="6">TetR/AcrR family transcriptional regulator</fullName>
    </submittedName>
</protein>
<organism evidence="6 7">
    <name type="scientific">Sphingomonas paeninsulae</name>
    <dbReference type="NCBI Taxonomy" id="2319844"/>
    <lineage>
        <taxon>Bacteria</taxon>
        <taxon>Pseudomonadati</taxon>
        <taxon>Pseudomonadota</taxon>
        <taxon>Alphaproteobacteria</taxon>
        <taxon>Sphingomonadales</taxon>
        <taxon>Sphingomonadaceae</taxon>
        <taxon>Sphingomonas</taxon>
    </lineage>
</organism>
<dbReference type="Pfam" id="PF00440">
    <property type="entry name" value="TetR_N"/>
    <property type="match status" value="1"/>
</dbReference>
<dbReference type="InterPro" id="IPR023772">
    <property type="entry name" value="DNA-bd_HTH_TetR-type_CS"/>
</dbReference>
<name>A0A494TE13_SPHPE</name>
<feature type="DNA-binding region" description="H-T-H motif" evidence="4">
    <location>
        <begin position="28"/>
        <end position="47"/>
    </location>
</feature>
<reference evidence="6 7" key="1">
    <citation type="submission" date="2018-09" db="EMBL/GenBank/DDBJ databases">
        <title>Sphingomonas peninsula sp. nov., isolated from fildes peninsula, Antarctic soil.</title>
        <authorList>
            <person name="Yingchao G."/>
        </authorList>
    </citation>
    <scope>NUCLEOTIDE SEQUENCE [LARGE SCALE GENOMIC DNA]</scope>
    <source>
        <strain evidence="6 7">YZ-8</strain>
        <plasmid evidence="6 7">unnamed1</plasmid>
    </source>
</reference>
<keyword evidence="2 4" id="KW-0238">DNA-binding</keyword>
<sequence>MIKKASTRDRILDAATASFWKQGYHAVSVDVICAAAGVQKGSFYHAFPSKADLLLTALVRVRDADRSEIERIYATDEPIMDKFHKHMEWFGAAQRRLKAKYGFVPGTFNMVLDINVPASVLETVRAGHATHLQLVEDTISEILVAKESRPYCKWLASIIDSLIHGLMIDSRLKNSLSGFDTFPESVFALIGIGEAPVAAYSDVTAISTVVS</sequence>
<dbReference type="PANTHER" id="PTHR47506">
    <property type="entry name" value="TRANSCRIPTIONAL REGULATORY PROTEIN"/>
    <property type="match status" value="1"/>
</dbReference>
<evidence type="ECO:0000256" key="4">
    <source>
        <dbReference type="PROSITE-ProRule" id="PRU00335"/>
    </source>
</evidence>
<gene>
    <name evidence="6" type="ORF">D3Y57_04550</name>
</gene>
<dbReference type="Proteomes" id="UP000276254">
    <property type="component" value="Plasmid unnamed1"/>
</dbReference>
<dbReference type="RefSeq" id="WP_121151746.1">
    <property type="nucleotide sequence ID" value="NZ_CP032828.1"/>
</dbReference>
<dbReference type="EMBL" id="CP032828">
    <property type="protein sequence ID" value="AYJ85293.1"/>
    <property type="molecule type" value="Genomic_DNA"/>
</dbReference>
<evidence type="ECO:0000259" key="5">
    <source>
        <dbReference type="PROSITE" id="PS50977"/>
    </source>
</evidence>
<dbReference type="OrthoDB" id="9811084at2"/>
<keyword evidence="6" id="KW-0614">Plasmid</keyword>
<keyword evidence="7" id="KW-1185">Reference proteome</keyword>
<accession>A0A494TE13</accession>
<evidence type="ECO:0000313" key="6">
    <source>
        <dbReference type="EMBL" id="AYJ85293.1"/>
    </source>
</evidence>
<dbReference type="Gene3D" id="1.10.357.10">
    <property type="entry name" value="Tetracycline Repressor, domain 2"/>
    <property type="match status" value="1"/>
</dbReference>
<proteinExistence type="predicted"/>
<evidence type="ECO:0000313" key="7">
    <source>
        <dbReference type="Proteomes" id="UP000276254"/>
    </source>
</evidence>
<dbReference type="SUPFAM" id="SSF46689">
    <property type="entry name" value="Homeodomain-like"/>
    <property type="match status" value="1"/>
</dbReference>
<dbReference type="InterPro" id="IPR001647">
    <property type="entry name" value="HTH_TetR"/>
</dbReference>
<dbReference type="PANTHER" id="PTHR47506:SF3">
    <property type="entry name" value="HTH-TYPE TRANSCRIPTIONAL REGULATOR LMRA"/>
    <property type="match status" value="1"/>
</dbReference>
<keyword evidence="3" id="KW-0804">Transcription</keyword>
<keyword evidence="1" id="KW-0805">Transcription regulation</keyword>